<dbReference type="Proteomes" id="UP001165740">
    <property type="component" value="Chromosome 12"/>
</dbReference>
<protein>
    <submittedName>
        <fullName evidence="4 5">Uncharacterized protein LOC106055857 isoform X1</fullName>
    </submittedName>
</protein>
<name>A0A9W2YI91_BIOGL</name>
<dbReference type="OrthoDB" id="5794653at2759"/>
<proteinExistence type="predicted"/>
<keyword evidence="3" id="KW-1185">Reference proteome</keyword>
<evidence type="ECO:0000256" key="1">
    <source>
        <dbReference type="SAM" id="MobiDB-lite"/>
    </source>
</evidence>
<dbReference type="RefSeq" id="XP_055862399.1">
    <property type="nucleotide sequence ID" value="XM_056006424.1"/>
</dbReference>
<dbReference type="RefSeq" id="XP_055862397.1">
    <property type="nucleotide sequence ID" value="XM_056006422.1"/>
</dbReference>
<dbReference type="CDD" id="cd14366">
    <property type="entry name" value="CUE_CUED1"/>
    <property type="match status" value="1"/>
</dbReference>
<evidence type="ECO:0000313" key="7">
    <source>
        <dbReference type="RefSeq" id="XP_055862400.1"/>
    </source>
</evidence>
<feature type="region of interest" description="Disordered" evidence="1">
    <location>
        <begin position="191"/>
        <end position="323"/>
    </location>
</feature>
<gene>
    <name evidence="4 5 6 7" type="primary">LOC106055857</name>
</gene>
<reference evidence="4 5" key="1">
    <citation type="submission" date="2025-04" db="UniProtKB">
        <authorList>
            <consortium name="RefSeq"/>
        </authorList>
    </citation>
    <scope>IDENTIFICATION</scope>
</reference>
<feature type="compositionally biased region" description="Polar residues" evidence="1">
    <location>
        <begin position="98"/>
        <end position="109"/>
    </location>
</feature>
<accession>A0A9W2YI91</accession>
<feature type="region of interest" description="Disordered" evidence="1">
    <location>
        <begin position="370"/>
        <end position="401"/>
    </location>
</feature>
<feature type="region of interest" description="Disordered" evidence="1">
    <location>
        <begin position="96"/>
        <end position="178"/>
    </location>
</feature>
<dbReference type="InterPro" id="IPR040195">
    <property type="entry name" value="CUE_CUED1"/>
</dbReference>
<dbReference type="AlphaFoldDB" id="A0A9W2YI91"/>
<dbReference type="SMART" id="SM00546">
    <property type="entry name" value="CUE"/>
    <property type="match status" value="1"/>
</dbReference>
<dbReference type="InterPro" id="IPR003892">
    <property type="entry name" value="CUE"/>
</dbReference>
<feature type="compositionally biased region" description="Polar residues" evidence="1">
    <location>
        <begin position="251"/>
        <end position="262"/>
    </location>
</feature>
<dbReference type="Gene3D" id="1.10.8.10">
    <property type="entry name" value="DNA helicase RuvA subunit, C-terminal domain"/>
    <property type="match status" value="1"/>
</dbReference>
<feature type="compositionally biased region" description="Basic and acidic residues" evidence="1">
    <location>
        <begin position="294"/>
        <end position="309"/>
    </location>
</feature>
<evidence type="ECO:0000313" key="6">
    <source>
        <dbReference type="RefSeq" id="XP_055862399.1"/>
    </source>
</evidence>
<evidence type="ECO:0000259" key="2">
    <source>
        <dbReference type="PROSITE" id="PS51140"/>
    </source>
</evidence>
<feature type="compositionally biased region" description="Basic residues" evidence="1">
    <location>
        <begin position="208"/>
        <end position="234"/>
    </location>
</feature>
<dbReference type="PANTHER" id="PTHR13467:SF3">
    <property type="entry name" value="CUE DOMAIN-CONTAINING PROTEIN 1"/>
    <property type="match status" value="1"/>
</dbReference>
<feature type="compositionally biased region" description="Polar residues" evidence="1">
    <location>
        <begin position="165"/>
        <end position="175"/>
    </location>
</feature>
<feature type="region of interest" description="Disordered" evidence="1">
    <location>
        <begin position="1"/>
        <end position="27"/>
    </location>
</feature>
<evidence type="ECO:0000313" key="5">
    <source>
        <dbReference type="RefSeq" id="XP_055862398.1"/>
    </source>
</evidence>
<organism evidence="3 7">
    <name type="scientific">Biomphalaria glabrata</name>
    <name type="common">Bloodfluke planorb</name>
    <name type="synonym">Freshwater snail</name>
    <dbReference type="NCBI Taxonomy" id="6526"/>
    <lineage>
        <taxon>Eukaryota</taxon>
        <taxon>Metazoa</taxon>
        <taxon>Spiralia</taxon>
        <taxon>Lophotrochozoa</taxon>
        <taxon>Mollusca</taxon>
        <taxon>Gastropoda</taxon>
        <taxon>Heterobranchia</taxon>
        <taxon>Euthyneura</taxon>
        <taxon>Panpulmonata</taxon>
        <taxon>Hygrophila</taxon>
        <taxon>Lymnaeoidea</taxon>
        <taxon>Planorbidae</taxon>
        <taxon>Biomphalaria</taxon>
    </lineage>
</organism>
<dbReference type="Pfam" id="PF02845">
    <property type="entry name" value="CUE"/>
    <property type="match status" value="1"/>
</dbReference>
<feature type="region of interest" description="Disordered" evidence="1">
    <location>
        <begin position="492"/>
        <end position="521"/>
    </location>
</feature>
<dbReference type="GO" id="GO:0043130">
    <property type="term" value="F:ubiquitin binding"/>
    <property type="evidence" value="ECO:0007669"/>
    <property type="project" value="InterPro"/>
</dbReference>
<feature type="domain" description="CUE" evidence="2">
    <location>
        <begin position="32"/>
        <end position="75"/>
    </location>
</feature>
<feature type="region of interest" description="Disordered" evidence="1">
    <location>
        <begin position="612"/>
        <end position="646"/>
    </location>
</feature>
<dbReference type="InterPro" id="IPR040192">
    <property type="entry name" value="CUEDC1"/>
</dbReference>
<dbReference type="SUPFAM" id="SSF46934">
    <property type="entry name" value="UBA-like"/>
    <property type="match status" value="1"/>
</dbReference>
<dbReference type="PANTHER" id="PTHR13467">
    <property type="entry name" value="CUE DOMAIN CONTAINING PROTEIN 1"/>
    <property type="match status" value="1"/>
</dbReference>
<evidence type="ECO:0000313" key="4">
    <source>
        <dbReference type="RefSeq" id="XP_055862397.1"/>
    </source>
</evidence>
<feature type="compositionally biased region" description="Basic and acidic residues" evidence="1">
    <location>
        <begin position="112"/>
        <end position="135"/>
    </location>
</feature>
<sequence length="646" mass="73148">MTETDNISRLRSVGQGEDSPGRPPGRPMRQLEFHQAMSDFRHMFPETDEEVIEAVLRANNGMVDATIDQLLTMNIDADLNEDDDLSDHILMSVERDVQQSQHVQPSQGLKRSGRETKHNKKGVPELQDKPSKDSEDCPPSYTEAVQSHMAHNYKSSSGRSRHRNSPTMAVNNGSCHHSRHTIGTMQHLLDLGPDTAPVVSSTSGPGTKTHHSHHHSIHHHHHHVPRSSNHHRRRGEALDGSPHKPRPGRNILSTSTVPSHVQQDMLPDDFSFRPHRKGSLDSNDFVLDGGPGMVREKSPHRWRSGHRDSTTTVKRPAYRNWNPPMLGTLPDDFLRLIPGPTQPPRPLRPGTQLHRTLSAVGPQRPSFYPVPAPSPLTSAEANNSSMGQVVKQKASQKPHRSLSFAGHTNQARRPQTAHPSGLAQHEFSSDILQERMKENERRRHLTSMDVDPDMAQYLEDERLAIMLQNSEFLQELRGDRIFMMTLERDLRNSEKTKVEQPAEPSTPPSLDPENQDFIEGYGDDRRDTLEAFPFSQQLPPPVSEDVELRKKLKNMGKASRKQFAALARRFFLKWKKRSPQQILKESQAPSMMNLLDEDDDEEVEDQMFNVENNPTMESSCPTTHSHQSTSTSGSWHSPHQRHFDIV</sequence>
<dbReference type="PROSITE" id="PS51140">
    <property type="entry name" value="CUE"/>
    <property type="match status" value="1"/>
</dbReference>
<dbReference type="OMA" id="HHHESAT"/>
<feature type="compositionally biased region" description="Low complexity" evidence="1">
    <location>
        <begin position="618"/>
        <end position="637"/>
    </location>
</feature>
<feature type="compositionally biased region" description="Polar residues" evidence="1">
    <location>
        <begin position="375"/>
        <end position="387"/>
    </location>
</feature>
<dbReference type="RefSeq" id="XP_055862398.1">
    <property type="nucleotide sequence ID" value="XM_056006423.1"/>
</dbReference>
<evidence type="ECO:0000313" key="3">
    <source>
        <dbReference type="Proteomes" id="UP001165740"/>
    </source>
</evidence>
<dbReference type="RefSeq" id="XP_055862400.1">
    <property type="nucleotide sequence ID" value="XM_056006425.1"/>
</dbReference>
<dbReference type="GeneID" id="106055857"/>
<dbReference type="InterPro" id="IPR009060">
    <property type="entry name" value="UBA-like_sf"/>
</dbReference>